<dbReference type="VEuPathDB" id="TriTrypDB:BSAL_68655"/>
<gene>
    <name evidence="2" type="ORF">BSAL_68655</name>
</gene>
<sequence length="256" mass="28107">MTGLDRTFSKVTLEEKKDRRTMHQELRKRFNSALGDLATVKNVSSANHTDPHAALDDLQTVLEFSSIPGKYRIRKAANATGQAESIVKQNMRNEAYDGVMAQRSASVGGADVSGDAAAAHVVDMSRPLTLSFESRRARIMKAHTSKVESSLCGLFSRNVNGEAQGPVPDLYTPPPTSRRNEIEKQKQEARERMIKAKGVSKEALLVPPHIPQLHGLKVAKDFVPSCLRLDHGNGKVEAQQRAADRQSKIIGSTPFK</sequence>
<organism evidence="2 3">
    <name type="scientific">Bodo saltans</name>
    <name type="common">Flagellated protozoan</name>
    <dbReference type="NCBI Taxonomy" id="75058"/>
    <lineage>
        <taxon>Eukaryota</taxon>
        <taxon>Discoba</taxon>
        <taxon>Euglenozoa</taxon>
        <taxon>Kinetoplastea</taxon>
        <taxon>Metakinetoplastina</taxon>
        <taxon>Eubodonida</taxon>
        <taxon>Bodonidae</taxon>
        <taxon>Bodo</taxon>
    </lineage>
</organism>
<dbReference type="AlphaFoldDB" id="A0A0S4IQX3"/>
<accession>A0A0S4IQX3</accession>
<proteinExistence type="predicted"/>
<name>A0A0S4IQX3_BODSA</name>
<evidence type="ECO:0000313" key="2">
    <source>
        <dbReference type="EMBL" id="CUF98877.1"/>
    </source>
</evidence>
<protein>
    <submittedName>
        <fullName evidence="2">Uncharacterized protein</fullName>
    </submittedName>
</protein>
<reference evidence="3" key="1">
    <citation type="submission" date="2015-09" db="EMBL/GenBank/DDBJ databases">
        <authorList>
            <consortium name="Pathogen Informatics"/>
        </authorList>
    </citation>
    <scope>NUCLEOTIDE SEQUENCE [LARGE SCALE GENOMIC DNA]</scope>
    <source>
        <strain evidence="3">Lake Konstanz</strain>
    </source>
</reference>
<keyword evidence="3" id="KW-1185">Reference proteome</keyword>
<evidence type="ECO:0000256" key="1">
    <source>
        <dbReference type="SAM" id="MobiDB-lite"/>
    </source>
</evidence>
<dbReference type="EMBL" id="CYKH01000479">
    <property type="protein sequence ID" value="CUF98877.1"/>
    <property type="molecule type" value="Genomic_DNA"/>
</dbReference>
<feature type="region of interest" description="Disordered" evidence="1">
    <location>
        <begin position="235"/>
        <end position="256"/>
    </location>
</feature>
<evidence type="ECO:0000313" key="3">
    <source>
        <dbReference type="Proteomes" id="UP000051952"/>
    </source>
</evidence>
<dbReference type="Proteomes" id="UP000051952">
    <property type="component" value="Unassembled WGS sequence"/>
</dbReference>